<comment type="caution">
    <text evidence="3">The sequence shown here is derived from an EMBL/GenBank/DDBJ whole genome shotgun (WGS) entry which is preliminary data.</text>
</comment>
<feature type="chain" id="PRO_5038985945" description="BTB domain-containing protein" evidence="2">
    <location>
        <begin position="17"/>
        <end position="381"/>
    </location>
</feature>
<evidence type="ECO:0000256" key="1">
    <source>
        <dbReference type="SAM" id="MobiDB-lite"/>
    </source>
</evidence>
<reference evidence="3" key="2">
    <citation type="submission" date="2021-09" db="EMBL/GenBank/DDBJ databases">
        <authorList>
            <person name="Jia N."/>
            <person name="Wang J."/>
            <person name="Shi W."/>
            <person name="Du L."/>
            <person name="Sun Y."/>
            <person name="Zhan W."/>
            <person name="Jiang J."/>
            <person name="Wang Q."/>
            <person name="Zhang B."/>
            <person name="Ji P."/>
            <person name="Sakyi L.B."/>
            <person name="Cui X."/>
            <person name="Yuan T."/>
            <person name="Jiang B."/>
            <person name="Yang W."/>
            <person name="Lam T.T.-Y."/>
            <person name="Chang Q."/>
            <person name="Ding S."/>
            <person name="Wang X."/>
            <person name="Zhu J."/>
            <person name="Ruan X."/>
            <person name="Zhao L."/>
            <person name="Wei J."/>
            <person name="Que T."/>
            <person name="Du C."/>
            <person name="Cheng J."/>
            <person name="Dai P."/>
            <person name="Han X."/>
            <person name="Huang E."/>
            <person name="Gao Y."/>
            <person name="Liu J."/>
            <person name="Shao H."/>
            <person name="Ye R."/>
            <person name="Li L."/>
            <person name="Wei W."/>
            <person name="Wang X."/>
            <person name="Wang C."/>
            <person name="Huo Q."/>
            <person name="Li W."/>
            <person name="Guo W."/>
            <person name="Chen H."/>
            <person name="Chen S."/>
            <person name="Zhou L."/>
            <person name="Zhou L."/>
            <person name="Ni X."/>
            <person name="Tian J."/>
            <person name="Zhou Y."/>
            <person name="Sheng Y."/>
            <person name="Liu T."/>
            <person name="Pan Y."/>
            <person name="Xia L."/>
            <person name="Li J."/>
            <person name="Zhao F."/>
            <person name="Cao W."/>
        </authorList>
    </citation>
    <scope>NUCLEOTIDE SEQUENCE</scope>
    <source>
        <strain evidence="3">Rsan-2018</strain>
        <tissue evidence="3">Larvae</tissue>
    </source>
</reference>
<reference evidence="3" key="1">
    <citation type="journal article" date="2020" name="Cell">
        <title>Large-Scale Comparative Analyses of Tick Genomes Elucidate Their Genetic Diversity and Vector Capacities.</title>
        <authorList>
            <consortium name="Tick Genome and Microbiome Consortium (TIGMIC)"/>
            <person name="Jia N."/>
            <person name="Wang J."/>
            <person name="Shi W."/>
            <person name="Du L."/>
            <person name="Sun Y."/>
            <person name="Zhan W."/>
            <person name="Jiang J.F."/>
            <person name="Wang Q."/>
            <person name="Zhang B."/>
            <person name="Ji P."/>
            <person name="Bell-Sakyi L."/>
            <person name="Cui X.M."/>
            <person name="Yuan T.T."/>
            <person name="Jiang B.G."/>
            <person name="Yang W.F."/>
            <person name="Lam T.T."/>
            <person name="Chang Q.C."/>
            <person name="Ding S.J."/>
            <person name="Wang X.J."/>
            <person name="Zhu J.G."/>
            <person name="Ruan X.D."/>
            <person name="Zhao L."/>
            <person name="Wei J.T."/>
            <person name="Ye R.Z."/>
            <person name="Que T.C."/>
            <person name="Du C.H."/>
            <person name="Zhou Y.H."/>
            <person name="Cheng J.X."/>
            <person name="Dai P.F."/>
            <person name="Guo W.B."/>
            <person name="Han X.H."/>
            <person name="Huang E.J."/>
            <person name="Li L.F."/>
            <person name="Wei W."/>
            <person name="Gao Y.C."/>
            <person name="Liu J.Z."/>
            <person name="Shao H.Z."/>
            <person name="Wang X."/>
            <person name="Wang C.C."/>
            <person name="Yang T.C."/>
            <person name="Huo Q.B."/>
            <person name="Li W."/>
            <person name="Chen H.Y."/>
            <person name="Chen S.E."/>
            <person name="Zhou L.G."/>
            <person name="Ni X.B."/>
            <person name="Tian J.H."/>
            <person name="Sheng Y."/>
            <person name="Liu T."/>
            <person name="Pan Y.S."/>
            <person name="Xia L.Y."/>
            <person name="Li J."/>
            <person name="Zhao F."/>
            <person name="Cao W.C."/>
        </authorList>
    </citation>
    <scope>NUCLEOTIDE SEQUENCE</scope>
    <source>
        <strain evidence="3">Rsan-2018</strain>
    </source>
</reference>
<dbReference type="AlphaFoldDB" id="A0A9D4PCV2"/>
<proteinExistence type="predicted"/>
<evidence type="ECO:0000313" key="3">
    <source>
        <dbReference type="EMBL" id="KAH7935245.1"/>
    </source>
</evidence>
<feature type="region of interest" description="Disordered" evidence="1">
    <location>
        <begin position="25"/>
        <end position="46"/>
    </location>
</feature>
<protein>
    <recommendedName>
        <fullName evidence="5">BTB domain-containing protein</fullName>
    </recommendedName>
</protein>
<name>A0A9D4PCV2_RHISA</name>
<gene>
    <name evidence="3" type="ORF">HPB52_004944</name>
</gene>
<evidence type="ECO:0000313" key="4">
    <source>
        <dbReference type="Proteomes" id="UP000821837"/>
    </source>
</evidence>
<evidence type="ECO:0008006" key="5">
    <source>
        <dbReference type="Google" id="ProtNLM"/>
    </source>
</evidence>
<accession>A0A9D4PCV2</accession>
<dbReference type="VEuPathDB" id="VectorBase:RSAN_044590"/>
<feature type="compositionally biased region" description="Gly residues" evidence="1">
    <location>
        <begin position="28"/>
        <end position="37"/>
    </location>
</feature>
<evidence type="ECO:0000256" key="2">
    <source>
        <dbReference type="SAM" id="SignalP"/>
    </source>
</evidence>
<dbReference type="Proteomes" id="UP000821837">
    <property type="component" value="Unassembled WGS sequence"/>
</dbReference>
<organism evidence="3 4">
    <name type="scientific">Rhipicephalus sanguineus</name>
    <name type="common">Brown dog tick</name>
    <name type="synonym">Ixodes sanguineus</name>
    <dbReference type="NCBI Taxonomy" id="34632"/>
    <lineage>
        <taxon>Eukaryota</taxon>
        <taxon>Metazoa</taxon>
        <taxon>Ecdysozoa</taxon>
        <taxon>Arthropoda</taxon>
        <taxon>Chelicerata</taxon>
        <taxon>Arachnida</taxon>
        <taxon>Acari</taxon>
        <taxon>Parasitiformes</taxon>
        <taxon>Ixodida</taxon>
        <taxon>Ixodoidea</taxon>
        <taxon>Ixodidae</taxon>
        <taxon>Rhipicephalinae</taxon>
        <taxon>Rhipicephalus</taxon>
        <taxon>Rhipicephalus</taxon>
    </lineage>
</organism>
<feature type="signal peptide" evidence="2">
    <location>
        <begin position="1"/>
        <end position="16"/>
    </location>
</feature>
<keyword evidence="4" id="KW-1185">Reference proteome</keyword>
<dbReference type="VEuPathDB" id="VectorBase:RSAN_042099"/>
<dbReference type="EMBL" id="JABSTV010001255">
    <property type="protein sequence ID" value="KAH7935245.1"/>
    <property type="molecule type" value="Genomic_DNA"/>
</dbReference>
<keyword evidence="2" id="KW-0732">Signal</keyword>
<sequence>MFLVSLLGFMVLGSEGDEEAAEQAEIIPGGGGGGSDGGPSPIPTPVQITAPQTPVSVDQLICTVGDTAIFDRMVPLDGLCHYIYYTNVVVLKGELTAIKVSVSWNTFKAVLAGYKKTSGGIGFDVRYVDLTDLSAEVQAKLNDLYLRNVKHYGILNALETSSNLTDIFTKAKGLLKKLKNFQVRDDTQKTLLAFGIYNYLEDGAWETLQEVFASAVNDSVADTVIAYSSVGWIEGPDECFSHPPSIFNKRRYLDEAFKEAGRAPDILGVSRMMTRDKEYKSGVKMGLSFELGTLVYEVNTPTIPLDMVNAPCKTMYITSMDVLCIQLADRSTNLRPGMALLLVNAHLGDLSTNSTCKDLGERDREDPFWRIRVIKAELKIP</sequence>